<keyword evidence="4" id="KW-1185">Reference proteome</keyword>
<comment type="caution">
    <text evidence="3">The sequence shown here is derived from an EMBL/GenBank/DDBJ whole genome shotgun (WGS) entry which is preliminary data.</text>
</comment>
<protein>
    <submittedName>
        <fullName evidence="3">MerR family transcriptional regulator</fullName>
    </submittedName>
</protein>
<dbReference type="InterPro" id="IPR011256">
    <property type="entry name" value="Reg_factor_effector_dom_sf"/>
</dbReference>
<evidence type="ECO:0000259" key="2">
    <source>
        <dbReference type="PROSITE" id="PS50937"/>
    </source>
</evidence>
<dbReference type="Gene3D" id="3.20.80.10">
    <property type="entry name" value="Regulatory factor, effector binding domain"/>
    <property type="match status" value="1"/>
</dbReference>
<dbReference type="Gene3D" id="1.10.1660.10">
    <property type="match status" value="1"/>
</dbReference>
<dbReference type="PANTHER" id="PTHR30204">
    <property type="entry name" value="REDOX-CYCLING DRUG-SENSING TRANSCRIPTIONAL ACTIVATOR SOXR"/>
    <property type="match status" value="1"/>
</dbReference>
<accession>A0ABT6ZFG7</accession>
<feature type="domain" description="HTH merR-type" evidence="2">
    <location>
        <begin position="7"/>
        <end position="77"/>
    </location>
</feature>
<proteinExistence type="predicted"/>
<evidence type="ECO:0000256" key="1">
    <source>
        <dbReference type="ARBA" id="ARBA00023125"/>
    </source>
</evidence>
<gene>
    <name evidence="3" type="ORF">QNI14_10640</name>
</gene>
<dbReference type="InterPro" id="IPR000551">
    <property type="entry name" value="MerR-type_HTH_dom"/>
</dbReference>
<dbReference type="RefSeq" id="WP_283716565.1">
    <property type="nucleotide sequence ID" value="NZ_JASJND010000006.1"/>
</dbReference>
<dbReference type="InterPro" id="IPR009061">
    <property type="entry name" value="DNA-bd_dom_put_sf"/>
</dbReference>
<organism evidence="3 4">
    <name type="scientific">Microbacterium dauci</name>
    <dbReference type="NCBI Taxonomy" id="3048008"/>
    <lineage>
        <taxon>Bacteria</taxon>
        <taxon>Bacillati</taxon>
        <taxon>Actinomycetota</taxon>
        <taxon>Actinomycetes</taxon>
        <taxon>Micrococcales</taxon>
        <taxon>Microbacteriaceae</taxon>
        <taxon>Microbacterium</taxon>
    </lineage>
</organism>
<sequence>MTHDQDDMTAGRFAAATLLTPKALRVYAERGLLRPSRVDVENGYRYYSPSQVATGWLIGLLRSADLSLDDVEAIVAAASVDEQGAIDALDAVIEASNRRNDACRAVLARARLHLRKEATVTTVHAGFETDRPVLSVMRRVAPHELDHVICDAVSALRGVAAEAGVAEAGDPFGIFHAPVTDDSDGPLEIVLPVEGLIDAGADVRSYRLSGGAVALRSAEGTETDFPAVLALYDEVHSWITDAGRTPVGPPREIWHTSPKADGGLRLTVAWPFAERGDARTGETVRTAGV</sequence>
<dbReference type="PANTHER" id="PTHR30204:SF97">
    <property type="entry name" value="MERR FAMILY REGULATORY PROTEIN"/>
    <property type="match status" value="1"/>
</dbReference>
<dbReference type="SUPFAM" id="SSF46955">
    <property type="entry name" value="Putative DNA-binding domain"/>
    <property type="match status" value="1"/>
</dbReference>
<name>A0ABT6ZFG7_9MICO</name>
<dbReference type="PROSITE" id="PS50937">
    <property type="entry name" value="HTH_MERR_2"/>
    <property type="match status" value="1"/>
</dbReference>
<dbReference type="SMART" id="SM00422">
    <property type="entry name" value="HTH_MERR"/>
    <property type="match status" value="1"/>
</dbReference>
<reference evidence="3 4" key="1">
    <citation type="submission" date="2023-05" db="EMBL/GenBank/DDBJ databases">
        <title>Microbacterium dauci sp.nov., Isolated from Carrot Rhizosphere Soil.</title>
        <authorList>
            <person name="Xiao Z."/>
            <person name="Zheng J."/>
        </authorList>
    </citation>
    <scope>NUCLEOTIDE SEQUENCE [LARGE SCALE GENOMIC DNA]</scope>
    <source>
        <strain evidence="3 4">LX3-4</strain>
    </source>
</reference>
<keyword evidence="1" id="KW-0238">DNA-binding</keyword>
<dbReference type="Pfam" id="PF13411">
    <property type="entry name" value="MerR_1"/>
    <property type="match status" value="1"/>
</dbReference>
<evidence type="ECO:0000313" key="3">
    <source>
        <dbReference type="EMBL" id="MDJ1114907.1"/>
    </source>
</evidence>
<evidence type="ECO:0000313" key="4">
    <source>
        <dbReference type="Proteomes" id="UP001321481"/>
    </source>
</evidence>
<dbReference type="EMBL" id="JASJND010000006">
    <property type="protein sequence ID" value="MDJ1114907.1"/>
    <property type="molecule type" value="Genomic_DNA"/>
</dbReference>
<dbReference type="Proteomes" id="UP001321481">
    <property type="component" value="Unassembled WGS sequence"/>
</dbReference>
<dbReference type="InterPro" id="IPR047057">
    <property type="entry name" value="MerR_fam"/>
</dbReference>